<dbReference type="InterPro" id="IPR033464">
    <property type="entry name" value="CSN8_PSD8_EIF3K"/>
</dbReference>
<feature type="domain" description="CSN8/PSMD8/EIF3K" evidence="1">
    <location>
        <begin position="43"/>
        <end position="146"/>
    </location>
</feature>
<proteinExistence type="predicted"/>
<dbReference type="Pfam" id="PF10075">
    <property type="entry name" value="CSN8_PSD8_EIF3K"/>
    <property type="match status" value="1"/>
</dbReference>
<protein>
    <recommendedName>
        <fullName evidence="1">CSN8/PSMD8/EIF3K domain-containing protein</fullName>
    </recommendedName>
</protein>
<name>A0A0H5R4V9_9EUKA</name>
<evidence type="ECO:0000259" key="1">
    <source>
        <dbReference type="Pfam" id="PF10075"/>
    </source>
</evidence>
<sequence>MDLSASSVPLVINLDIDDELTSIELSHFSTSEQKREAFIVHALQFLIAYDILGFKLFWVRVPAEYRQEPALIQLHALAHSLHKRDFIQFQNVVRNTNWEESLVAHVESIVSSVTKVLVAQLSRSFTRLDVNYAAKQLGYDVDGVVKLFLGSTVEKLADGRQFLVPQRQDVAKAYDSMPVMFSDLRQHVNDLVCLEQFAGMSR</sequence>
<reference evidence="2" key="1">
    <citation type="submission" date="2015-04" db="EMBL/GenBank/DDBJ databases">
        <title>The genome sequence of the plant pathogenic Rhizarian Plasmodiophora brassicae reveals insights in its biotrophic life cycle and the origin of chitin synthesis.</title>
        <authorList>
            <person name="Schwelm A."/>
            <person name="Fogelqvist J."/>
            <person name="Knaust A."/>
            <person name="Julke S."/>
            <person name="Lilja T."/>
            <person name="Dhandapani V."/>
            <person name="Bonilla-Rosso G."/>
            <person name="Karlsson M."/>
            <person name="Shevchenko A."/>
            <person name="Choi S.R."/>
            <person name="Kim H.G."/>
            <person name="Park J.Y."/>
            <person name="Lim Y.P."/>
            <person name="Ludwig-Muller J."/>
            <person name="Dixelius C."/>
        </authorList>
    </citation>
    <scope>NUCLEOTIDE SEQUENCE</scope>
    <source>
        <tissue evidence="2">Potato root galls</tissue>
    </source>
</reference>
<dbReference type="EMBL" id="HACM01002697">
    <property type="protein sequence ID" value="CRZ03139.1"/>
    <property type="molecule type" value="Transcribed_RNA"/>
</dbReference>
<dbReference type="AlphaFoldDB" id="A0A0H5R4V9"/>
<accession>A0A0H5R4V9</accession>
<evidence type="ECO:0000313" key="2">
    <source>
        <dbReference type="EMBL" id="CRZ03139.1"/>
    </source>
</evidence>
<organism evidence="2">
    <name type="scientific">Spongospora subterranea</name>
    <dbReference type="NCBI Taxonomy" id="70186"/>
    <lineage>
        <taxon>Eukaryota</taxon>
        <taxon>Sar</taxon>
        <taxon>Rhizaria</taxon>
        <taxon>Endomyxa</taxon>
        <taxon>Phytomyxea</taxon>
        <taxon>Plasmodiophorida</taxon>
        <taxon>Plasmodiophoridae</taxon>
        <taxon>Spongospora</taxon>
    </lineage>
</organism>